<sequence length="222" mass="25698">MADMREVAKEGRKETEQRKWYSRHGLDKNGRRKADSVYVVGEGEGEGGVEGRGDAKEQMRRVLAREKKHLRDMQRAMVEMEDLEVEDEVVVGGLEYGQEGAEVVVEEAEEEVEEAERALTETLAMEEVHKKEEEDAKLLGRFRIVHEKVRKQNTVVDIMLTQREETTKEQRWEKYVGKREKLGADNVKQIKISDLRRGLRKTQRKKKGGGYPVVDLKEIMES</sequence>
<dbReference type="AlphaFoldDB" id="A0A9W6ZBN3"/>
<accession>A0A9W6ZBN3</accession>
<evidence type="ECO:0000256" key="1">
    <source>
        <dbReference type="SAM" id="MobiDB-lite"/>
    </source>
</evidence>
<gene>
    <name evidence="2" type="ORF">TrRE_jg10782</name>
</gene>
<evidence type="ECO:0000313" key="2">
    <source>
        <dbReference type="EMBL" id="GMH48158.1"/>
    </source>
</evidence>
<keyword evidence="3" id="KW-1185">Reference proteome</keyword>
<proteinExistence type="predicted"/>
<evidence type="ECO:0000313" key="3">
    <source>
        <dbReference type="Proteomes" id="UP001165082"/>
    </source>
</evidence>
<dbReference type="EMBL" id="BRXZ01004402">
    <property type="protein sequence ID" value="GMH48158.1"/>
    <property type="molecule type" value="Genomic_DNA"/>
</dbReference>
<organism evidence="2 3">
    <name type="scientific">Triparma retinervis</name>
    <dbReference type="NCBI Taxonomy" id="2557542"/>
    <lineage>
        <taxon>Eukaryota</taxon>
        <taxon>Sar</taxon>
        <taxon>Stramenopiles</taxon>
        <taxon>Ochrophyta</taxon>
        <taxon>Bolidophyceae</taxon>
        <taxon>Parmales</taxon>
        <taxon>Triparmaceae</taxon>
        <taxon>Triparma</taxon>
    </lineage>
</organism>
<feature type="region of interest" description="Disordered" evidence="1">
    <location>
        <begin position="1"/>
        <end position="57"/>
    </location>
</feature>
<protein>
    <submittedName>
        <fullName evidence="2">Uncharacterized protein</fullName>
    </submittedName>
</protein>
<comment type="caution">
    <text evidence="2">The sequence shown here is derived from an EMBL/GenBank/DDBJ whole genome shotgun (WGS) entry which is preliminary data.</text>
</comment>
<feature type="compositionally biased region" description="Basic and acidic residues" evidence="1">
    <location>
        <begin position="1"/>
        <end position="35"/>
    </location>
</feature>
<dbReference type="Proteomes" id="UP001165082">
    <property type="component" value="Unassembled WGS sequence"/>
</dbReference>
<reference evidence="2" key="1">
    <citation type="submission" date="2022-07" db="EMBL/GenBank/DDBJ databases">
        <title>Genome analysis of Parmales, a sister group of diatoms, reveals the evolutionary specialization of diatoms from phago-mixotrophs to photoautotrophs.</title>
        <authorList>
            <person name="Ban H."/>
            <person name="Sato S."/>
            <person name="Yoshikawa S."/>
            <person name="Kazumasa Y."/>
            <person name="Nakamura Y."/>
            <person name="Ichinomiya M."/>
            <person name="Saitoh K."/>
            <person name="Sato N."/>
            <person name="Blanc-Mathieu R."/>
            <person name="Endo H."/>
            <person name="Kuwata A."/>
            <person name="Ogata H."/>
        </authorList>
    </citation>
    <scope>NUCLEOTIDE SEQUENCE</scope>
</reference>
<name>A0A9W6ZBN3_9STRA</name>